<dbReference type="InterPro" id="IPR007341">
    <property type="entry name" value="Transgly_assoc"/>
</dbReference>
<evidence type="ECO:0008006" key="10">
    <source>
        <dbReference type="Google" id="ProtNLM"/>
    </source>
</evidence>
<dbReference type="RefSeq" id="WP_044644453.1">
    <property type="nucleotide sequence ID" value="NZ_JTHP01000002.1"/>
</dbReference>
<proteinExistence type="inferred from homology"/>
<evidence type="ECO:0000313" key="8">
    <source>
        <dbReference type="EMBL" id="KJD47221.1"/>
    </source>
</evidence>
<dbReference type="Proteomes" id="UP000032534">
    <property type="component" value="Unassembled WGS sequence"/>
</dbReference>
<accession>A0A0D7X730</accession>
<evidence type="ECO:0000256" key="4">
    <source>
        <dbReference type="ARBA" id="ARBA00022692"/>
    </source>
</evidence>
<name>A0A0D7X730_9BACL</name>
<keyword evidence="6 7" id="KW-0472">Membrane</keyword>
<evidence type="ECO:0000313" key="9">
    <source>
        <dbReference type="Proteomes" id="UP000032534"/>
    </source>
</evidence>
<keyword evidence="9" id="KW-1185">Reference proteome</keyword>
<comment type="caution">
    <text evidence="8">The sequence shown here is derived from an EMBL/GenBank/DDBJ whole genome shotgun (WGS) entry which is preliminary data.</text>
</comment>
<dbReference type="PATRIC" id="fig|159743.3.peg.328"/>
<reference evidence="8 9" key="1">
    <citation type="submission" date="2014-11" db="EMBL/GenBank/DDBJ databases">
        <title>Draft Genome Sequences of Paenibacillus polymyxa NRRL B-30509 and Paenibacillus terrae NRRL B-30644, Strains from a Poultry Environment that Produce Tridecaptin A and Paenicidins.</title>
        <authorList>
            <person name="van Belkum M.J."/>
            <person name="Lohans C.T."/>
            <person name="Vederas J.C."/>
        </authorList>
    </citation>
    <scope>NUCLEOTIDE SEQUENCE [LARGE SCALE GENOMIC DNA]</scope>
    <source>
        <strain evidence="8 9">NRRL B-30644</strain>
    </source>
</reference>
<gene>
    <name evidence="8" type="ORF">QD47_01465</name>
</gene>
<keyword evidence="3" id="KW-1003">Cell membrane</keyword>
<evidence type="ECO:0000256" key="6">
    <source>
        <dbReference type="ARBA" id="ARBA00023136"/>
    </source>
</evidence>
<comment type="similarity">
    <text evidence="2">Belongs to the UPF0410 family.</text>
</comment>
<evidence type="ECO:0000256" key="3">
    <source>
        <dbReference type="ARBA" id="ARBA00022475"/>
    </source>
</evidence>
<protein>
    <recommendedName>
        <fullName evidence="10">GlsB/YeaQ/YmgE family stress response membrane protein</fullName>
    </recommendedName>
</protein>
<feature type="transmembrane region" description="Helical" evidence="7">
    <location>
        <begin position="30"/>
        <end position="52"/>
    </location>
</feature>
<evidence type="ECO:0000256" key="7">
    <source>
        <dbReference type="SAM" id="Phobius"/>
    </source>
</evidence>
<organism evidence="8 9">
    <name type="scientific">Paenibacillus terrae</name>
    <dbReference type="NCBI Taxonomy" id="159743"/>
    <lineage>
        <taxon>Bacteria</taxon>
        <taxon>Bacillati</taxon>
        <taxon>Bacillota</taxon>
        <taxon>Bacilli</taxon>
        <taxon>Bacillales</taxon>
        <taxon>Paenibacillaceae</taxon>
        <taxon>Paenibacillus</taxon>
    </lineage>
</organism>
<keyword evidence="5 7" id="KW-1133">Transmembrane helix</keyword>
<dbReference type="AlphaFoldDB" id="A0A0D7X730"/>
<evidence type="ECO:0000256" key="5">
    <source>
        <dbReference type="ARBA" id="ARBA00022989"/>
    </source>
</evidence>
<dbReference type="OrthoDB" id="1632160at2"/>
<feature type="transmembrane region" description="Helical" evidence="7">
    <location>
        <begin position="58"/>
        <end position="81"/>
    </location>
</feature>
<keyword evidence="4 7" id="KW-0812">Transmembrane</keyword>
<dbReference type="Pfam" id="PF04226">
    <property type="entry name" value="Transgly_assoc"/>
    <property type="match status" value="1"/>
</dbReference>
<sequence>MWGIVLSIVMAIIIGLIGDALAGHEMPGGIIGSMIAGFVGAWLGATLLGNWGPVIGDFAVIPAILGTALFVFLLGLVSRLLRRAT</sequence>
<evidence type="ECO:0000256" key="1">
    <source>
        <dbReference type="ARBA" id="ARBA00004651"/>
    </source>
</evidence>
<comment type="subcellular location">
    <subcellularLocation>
        <location evidence="1">Cell membrane</location>
        <topology evidence="1">Multi-pass membrane protein</topology>
    </subcellularLocation>
</comment>
<dbReference type="EMBL" id="JTHP01000002">
    <property type="protein sequence ID" value="KJD47221.1"/>
    <property type="molecule type" value="Genomic_DNA"/>
</dbReference>
<feature type="transmembrane region" description="Helical" evidence="7">
    <location>
        <begin position="6"/>
        <end position="23"/>
    </location>
</feature>
<dbReference type="GO" id="GO:0005886">
    <property type="term" value="C:plasma membrane"/>
    <property type="evidence" value="ECO:0007669"/>
    <property type="project" value="UniProtKB-SubCell"/>
</dbReference>
<evidence type="ECO:0000256" key="2">
    <source>
        <dbReference type="ARBA" id="ARBA00011006"/>
    </source>
</evidence>